<feature type="domain" description="PFU" evidence="7">
    <location>
        <begin position="363"/>
        <end position="462"/>
    </location>
</feature>
<protein>
    <recommendedName>
        <fullName evidence="11">Guanine nucleotide-binding protein subunit beta-like protein</fullName>
    </recommendedName>
</protein>
<dbReference type="InterPro" id="IPR001680">
    <property type="entry name" value="WD40_rpt"/>
</dbReference>
<dbReference type="EMBL" id="GL832967">
    <property type="protein sequence ID" value="EGD73958.1"/>
    <property type="molecule type" value="Genomic_DNA"/>
</dbReference>
<reference evidence="9" key="1">
    <citation type="submission" date="2009-08" db="EMBL/GenBank/DDBJ databases">
        <title>Annotation of Salpingoeca rosetta.</title>
        <authorList>
            <consortium name="The Broad Institute Genome Sequencing Platform"/>
            <person name="Russ C."/>
            <person name="Cuomo C."/>
            <person name="Burger G."/>
            <person name="Gray M.W."/>
            <person name="Holland P.W.H."/>
            <person name="King N."/>
            <person name="Lang F.B.F."/>
            <person name="Roger A.J."/>
            <person name="Ruiz-Trillo I."/>
            <person name="Young S.K."/>
            <person name="Zeng Q."/>
            <person name="Gargeya S."/>
            <person name="Alvarado L."/>
            <person name="Berlin A."/>
            <person name="Chapman S.B."/>
            <person name="Chen Z."/>
            <person name="Freedman E."/>
            <person name="Gellesch M."/>
            <person name="Goldberg J."/>
            <person name="Griggs A."/>
            <person name="Gujja S."/>
            <person name="Heilman E."/>
            <person name="Heiman D."/>
            <person name="Howarth C."/>
            <person name="Mehta T."/>
            <person name="Neiman D."/>
            <person name="Pearson M."/>
            <person name="Roberts A."/>
            <person name="Saif S."/>
            <person name="Shea T."/>
            <person name="Shenoy N."/>
            <person name="Sisk P."/>
            <person name="Stolte C."/>
            <person name="Sykes S."/>
            <person name="White J."/>
            <person name="Yandava C."/>
            <person name="Haas B."/>
            <person name="Nusbaum C."/>
            <person name="Birren B."/>
        </authorList>
    </citation>
    <scope>NUCLEOTIDE SEQUENCE [LARGE SCALE GENOMIC DNA]</scope>
    <source>
        <strain evidence="9">ATCC 50818</strain>
    </source>
</reference>
<dbReference type="Gene3D" id="2.130.10.10">
    <property type="entry name" value="YVTN repeat-like/Quinoprotein amine dehydrogenase"/>
    <property type="match status" value="1"/>
</dbReference>
<dbReference type="InParanoid" id="F2UBU2"/>
<dbReference type="PANTHER" id="PTHR19849">
    <property type="entry name" value="PHOSPHOLIPASE A-2-ACTIVATING PROTEIN"/>
    <property type="match status" value="1"/>
</dbReference>
<dbReference type="eggNOG" id="KOG0301">
    <property type="taxonomic scope" value="Eukaryota"/>
</dbReference>
<evidence type="ECO:0000256" key="5">
    <source>
        <dbReference type="PROSITE-ProRule" id="PRU00221"/>
    </source>
</evidence>
<feature type="repeat" description="WD" evidence="5">
    <location>
        <begin position="240"/>
        <end position="281"/>
    </location>
</feature>
<dbReference type="PROSITE" id="PS50082">
    <property type="entry name" value="WD_REPEATS_2"/>
    <property type="match status" value="3"/>
</dbReference>
<dbReference type="InterPro" id="IPR019775">
    <property type="entry name" value="WD40_repeat_CS"/>
</dbReference>
<evidence type="ECO:0000313" key="10">
    <source>
        <dbReference type="Proteomes" id="UP000007799"/>
    </source>
</evidence>
<dbReference type="InterPro" id="IPR036322">
    <property type="entry name" value="WD40_repeat_dom_sf"/>
</dbReference>
<dbReference type="GeneID" id="16074098"/>
<dbReference type="Proteomes" id="UP000007799">
    <property type="component" value="Unassembled WGS sequence"/>
</dbReference>
<dbReference type="Pfam" id="PF08324">
    <property type="entry name" value="PUL"/>
    <property type="match status" value="1"/>
</dbReference>
<dbReference type="GO" id="GO:0005634">
    <property type="term" value="C:nucleus"/>
    <property type="evidence" value="ECO:0007669"/>
    <property type="project" value="TreeGrafter"/>
</dbReference>
<dbReference type="GO" id="GO:0005737">
    <property type="term" value="C:cytoplasm"/>
    <property type="evidence" value="ECO:0007669"/>
    <property type="project" value="UniProtKB-SubCell"/>
</dbReference>
<dbReference type="GO" id="GO:0043161">
    <property type="term" value="P:proteasome-mediated ubiquitin-dependent protein catabolic process"/>
    <property type="evidence" value="ECO:0007669"/>
    <property type="project" value="TreeGrafter"/>
</dbReference>
<dbReference type="AlphaFoldDB" id="F2UBU2"/>
<dbReference type="Gene3D" id="3.10.20.870">
    <property type="entry name" value="PFU (PLAA family ubiquitin binding), C-terminal domain"/>
    <property type="match status" value="1"/>
</dbReference>
<proteinExistence type="predicted"/>
<keyword evidence="10" id="KW-1185">Reference proteome</keyword>
<dbReference type="InterPro" id="IPR020472">
    <property type="entry name" value="WD40_PAC1"/>
</dbReference>
<dbReference type="PROSITE" id="PS00678">
    <property type="entry name" value="WD_REPEATS_1"/>
    <property type="match status" value="2"/>
</dbReference>
<dbReference type="OMA" id="DKCIYYW"/>
<dbReference type="PROSITE" id="PS50294">
    <property type="entry name" value="WD_REPEATS_REGION"/>
    <property type="match status" value="2"/>
</dbReference>
<feature type="repeat" description="WD" evidence="5">
    <location>
        <begin position="158"/>
        <end position="189"/>
    </location>
</feature>
<dbReference type="PANTHER" id="PTHR19849:SF0">
    <property type="entry name" value="PHOSPHOLIPASE A-2-ACTIVATING PROTEIN"/>
    <property type="match status" value="1"/>
</dbReference>
<dbReference type="Pfam" id="PF00400">
    <property type="entry name" value="WD40"/>
    <property type="match status" value="5"/>
</dbReference>
<evidence type="ECO:0000256" key="3">
    <source>
        <dbReference type="ARBA" id="ARBA00022574"/>
    </source>
</evidence>
<evidence type="ECO:0000256" key="1">
    <source>
        <dbReference type="ARBA" id="ARBA00004496"/>
    </source>
</evidence>
<evidence type="ECO:0000259" key="8">
    <source>
        <dbReference type="PROSITE" id="PS51396"/>
    </source>
</evidence>
<dbReference type="InterPro" id="IPR015155">
    <property type="entry name" value="PFU"/>
</dbReference>
<keyword evidence="4" id="KW-0677">Repeat</keyword>
<evidence type="ECO:0000256" key="6">
    <source>
        <dbReference type="SAM" id="MobiDB-lite"/>
    </source>
</evidence>
<dbReference type="PROSITE" id="PS51396">
    <property type="entry name" value="PUL"/>
    <property type="match status" value="1"/>
</dbReference>
<feature type="compositionally biased region" description="Low complexity" evidence="6">
    <location>
        <begin position="501"/>
        <end position="510"/>
    </location>
</feature>
<dbReference type="InterPro" id="IPR013535">
    <property type="entry name" value="PUL_dom"/>
</dbReference>
<dbReference type="Pfam" id="PF09070">
    <property type="entry name" value="PFU"/>
    <property type="match status" value="1"/>
</dbReference>
<dbReference type="InterPro" id="IPR015943">
    <property type="entry name" value="WD40/YVTN_repeat-like_dom_sf"/>
</dbReference>
<comment type="subcellular location">
    <subcellularLocation>
        <location evidence="1">Cytoplasm</location>
    </subcellularLocation>
</comment>
<keyword evidence="3 5" id="KW-0853">WD repeat</keyword>
<dbReference type="SMART" id="SM00320">
    <property type="entry name" value="WD40"/>
    <property type="match status" value="6"/>
</dbReference>
<feature type="region of interest" description="Disordered" evidence="6">
    <location>
        <begin position="459"/>
        <end position="510"/>
    </location>
</feature>
<dbReference type="SUPFAM" id="SSF50978">
    <property type="entry name" value="WD40 repeat-like"/>
    <property type="match status" value="1"/>
</dbReference>
<accession>F2UBU2</accession>
<dbReference type="RefSeq" id="XP_004993521.1">
    <property type="nucleotide sequence ID" value="XM_004993464.1"/>
</dbReference>
<feature type="repeat" description="WD" evidence="5">
    <location>
        <begin position="117"/>
        <end position="157"/>
    </location>
</feature>
<dbReference type="GO" id="GO:0010992">
    <property type="term" value="P:ubiquitin recycling"/>
    <property type="evidence" value="ECO:0007669"/>
    <property type="project" value="TreeGrafter"/>
</dbReference>
<dbReference type="Gene3D" id="1.25.10.10">
    <property type="entry name" value="Leucine-rich Repeat Variant"/>
    <property type="match status" value="1"/>
</dbReference>
<dbReference type="CDD" id="cd00200">
    <property type="entry name" value="WD40"/>
    <property type="match status" value="1"/>
</dbReference>
<dbReference type="GO" id="GO:0043130">
    <property type="term" value="F:ubiquitin binding"/>
    <property type="evidence" value="ECO:0007669"/>
    <property type="project" value="TreeGrafter"/>
</dbReference>
<dbReference type="KEGG" id="sre:PTSG_05652"/>
<dbReference type="FunCoup" id="F2UBU2">
    <property type="interactions" value="2210"/>
</dbReference>
<dbReference type="PRINTS" id="PR00320">
    <property type="entry name" value="GPROTEINBRPT"/>
</dbReference>
<gene>
    <name evidence="9" type="ORF">PTSG_05652</name>
</gene>
<dbReference type="InterPro" id="IPR011989">
    <property type="entry name" value="ARM-like"/>
</dbReference>
<evidence type="ECO:0008006" key="11">
    <source>
        <dbReference type="Google" id="ProtNLM"/>
    </source>
</evidence>
<dbReference type="PROSITE" id="PS51394">
    <property type="entry name" value="PFU"/>
    <property type="match status" value="1"/>
</dbReference>
<evidence type="ECO:0000256" key="2">
    <source>
        <dbReference type="ARBA" id="ARBA00022490"/>
    </source>
</evidence>
<feature type="domain" description="PUL" evidence="8">
    <location>
        <begin position="521"/>
        <end position="786"/>
    </location>
</feature>
<dbReference type="OrthoDB" id="10265988at2759"/>
<evidence type="ECO:0000259" key="7">
    <source>
        <dbReference type="PROSITE" id="PS51394"/>
    </source>
</evidence>
<dbReference type="STRING" id="946362.F2UBU2"/>
<dbReference type="InterPro" id="IPR038122">
    <property type="entry name" value="PFU_sf"/>
</dbReference>
<organism evidence="10">
    <name type="scientific">Salpingoeca rosetta (strain ATCC 50818 / BSB-021)</name>
    <dbReference type="NCBI Taxonomy" id="946362"/>
    <lineage>
        <taxon>Eukaryota</taxon>
        <taxon>Choanoflagellata</taxon>
        <taxon>Craspedida</taxon>
        <taxon>Salpingoecidae</taxon>
        <taxon>Salpingoeca</taxon>
    </lineage>
</organism>
<keyword evidence="2" id="KW-0963">Cytoplasm</keyword>
<name>F2UBU2_SALR5</name>
<sequence>MSEAKRSAQGGSPLFKLSATLLGHTGDVRGACGSDKEVPIPFIATASRDESAILWEYQGGSKYHQQAQLKGHTRYLMCVTCTAPTPEFPQGLVLTGSLDKTILVWNPAVPAGPIARLEGHTDAVCCLQAISPTTVVSSSWDSTARVWDLTTQQCTAVLKGHEASVLSVLPLVSSGEVVTASADRSLRRWRSSGEHVQTRAAAHADVIRGLCHVSEGVFASCSNDSTVVVWTATFDTIATFTGHQAFVYAVCSVPDSPLLASSGEDGCVKVWDMESGACVQTIDLPCTSVWSVAARWGWRHYCFVRRCKLPRVFTRAAAGPQVRTSSLQFEEHVAASFAARQAQQVGSLKKSDIPDKSVLETPGRREGEHKIVNNGGKIEAYTWSGQNWQYMGLVTDAVAPDYTFTVDLEGRNLKLEYNKGENPYEVAQKFIDKHELSQSFLDQIASFIIQNAQVPTLETGTPQPAVNPDPFTGGQSAVSGQHMQPPFSSSSAGYHNPDPYTGASTSMTTTTTTTTKPAAAAMFPNRTYVRFSQGKPQAALNKLKEFNATAASPLSASALSTLETVVADVHAYGDAAQLTATITALLSALESWDRAHHVPVLDLLRLALITPAAVAATASMDAALTQRIVTACGVYGEGPCMMLAMRVLTNLIAASPSAISPDQHSAVCESLLERNMAALKDAQILAVASYLLNLATWAVKQDAERDDVAQCQLQAVNAIHRVIVALPAHHETASRIISALGTLVSSSEVLLALALSLPNMSQCVNAFAGSSYPQQTRDMARHVYDLLK</sequence>
<evidence type="ECO:0000313" key="9">
    <source>
        <dbReference type="EMBL" id="EGD73958.1"/>
    </source>
</evidence>
<evidence type="ECO:0000256" key="4">
    <source>
        <dbReference type="ARBA" id="ARBA00022737"/>
    </source>
</evidence>
<feature type="compositionally biased region" description="Polar residues" evidence="6">
    <location>
        <begin position="473"/>
        <end position="493"/>
    </location>
</feature>